<dbReference type="InterPro" id="IPR043754">
    <property type="entry name" value="DUF5700"/>
</dbReference>
<evidence type="ECO:0008006" key="4">
    <source>
        <dbReference type="Google" id="ProtNLM"/>
    </source>
</evidence>
<keyword evidence="1" id="KW-0732">Signal</keyword>
<dbReference type="EMBL" id="WWCM01000005">
    <property type="protein sequence ID" value="MYM39432.1"/>
    <property type="molecule type" value="Genomic_DNA"/>
</dbReference>
<protein>
    <recommendedName>
        <fullName evidence="4">DUF1570 domain-containing protein</fullName>
    </recommendedName>
</protein>
<comment type="caution">
    <text evidence="2">The sequence shown here is derived from an EMBL/GenBank/DDBJ whole genome shotgun (WGS) entry which is preliminary data.</text>
</comment>
<evidence type="ECO:0000313" key="2">
    <source>
        <dbReference type="EMBL" id="MYM39432.1"/>
    </source>
</evidence>
<gene>
    <name evidence="2" type="ORF">GTP27_08820</name>
</gene>
<name>A0ABW9VJE2_9BURK</name>
<dbReference type="Pfam" id="PF18958">
    <property type="entry name" value="DUF5700"/>
    <property type="match status" value="1"/>
</dbReference>
<reference evidence="2 3" key="1">
    <citation type="submission" date="2019-12" db="EMBL/GenBank/DDBJ databases">
        <title>Novel species isolated from a subtropical stream in China.</title>
        <authorList>
            <person name="Lu H."/>
        </authorList>
    </citation>
    <scope>NUCLEOTIDE SEQUENCE [LARGE SCALE GENOMIC DNA]</scope>
    <source>
        <strain evidence="2 3">CY13W</strain>
    </source>
</reference>
<feature type="chain" id="PRO_5046442434" description="DUF1570 domain-containing protein" evidence="1">
    <location>
        <begin position="26"/>
        <end position="358"/>
    </location>
</feature>
<feature type="signal peptide" evidence="1">
    <location>
        <begin position="1"/>
        <end position="25"/>
    </location>
</feature>
<keyword evidence="3" id="KW-1185">Reference proteome</keyword>
<organism evidence="2 3">
    <name type="scientific">Duganella qianjiadongensis</name>
    <dbReference type="NCBI Taxonomy" id="2692176"/>
    <lineage>
        <taxon>Bacteria</taxon>
        <taxon>Pseudomonadati</taxon>
        <taxon>Pseudomonadota</taxon>
        <taxon>Betaproteobacteria</taxon>
        <taxon>Burkholderiales</taxon>
        <taxon>Oxalobacteraceae</taxon>
        <taxon>Telluria group</taxon>
        <taxon>Duganella</taxon>
    </lineage>
</organism>
<evidence type="ECO:0000256" key="1">
    <source>
        <dbReference type="SAM" id="SignalP"/>
    </source>
</evidence>
<proteinExistence type="predicted"/>
<sequence length="358" mass="40217">MFSFKSLVRVVLILLALCSSVFSIAADEQSATQLGIHFNFDFETARIVSKAVSTGDFDEAALNDFCTLPDAKAMIKKMRLNNCDALLLHLKGFRKSKKAIASAQLLTSELTRTDNGKYAPLAAEVLRQIKDYVPPEFSAHINVHFIFGSNSDGFTFDDVPDDVYVNLATFSEASVQELGETVAHELFHAVQAHIMRPESLPTAQGPASKTGPIWMNHLLVNLVQEGTAELFTHPVAERPPTPYSAQRKIGIERNAIRIHSLVTMFETLGWRLLFAPPNDEQAYDRIYGLMFYKNFDETAYDLGWLMASTIVKKDGKMAIFNLLKEEPKQFFLHYQTIALEDGNLPIFSDEFIEKIKNI</sequence>
<dbReference type="RefSeq" id="WP_161038819.1">
    <property type="nucleotide sequence ID" value="NZ_WWCM01000005.1"/>
</dbReference>
<dbReference type="Proteomes" id="UP000478090">
    <property type="component" value="Unassembled WGS sequence"/>
</dbReference>
<evidence type="ECO:0000313" key="3">
    <source>
        <dbReference type="Proteomes" id="UP000478090"/>
    </source>
</evidence>
<accession>A0ABW9VJE2</accession>